<feature type="transmembrane region" description="Helical" evidence="1">
    <location>
        <begin position="73"/>
        <end position="97"/>
    </location>
</feature>
<gene>
    <name evidence="3" type="ORF">SAMN02744040_00507</name>
</gene>
<feature type="transmembrane region" description="Helical" evidence="1">
    <location>
        <begin position="32"/>
        <end position="53"/>
    </location>
</feature>
<dbReference type="STRING" id="1123350.SAMN02744040_00507"/>
<dbReference type="EMBL" id="FQXH01000006">
    <property type="protein sequence ID" value="SHH01490.1"/>
    <property type="molecule type" value="Genomic_DNA"/>
</dbReference>
<evidence type="ECO:0000313" key="3">
    <source>
        <dbReference type="EMBL" id="SHH01490.1"/>
    </source>
</evidence>
<dbReference type="PANTHER" id="PTHR43592:SF15">
    <property type="entry name" value="CAAX AMINO TERMINAL PROTEASE FAMILY PROTEIN"/>
    <property type="match status" value="1"/>
</dbReference>
<evidence type="ECO:0000313" key="4">
    <source>
        <dbReference type="Proteomes" id="UP000242520"/>
    </source>
</evidence>
<dbReference type="OrthoDB" id="5486437at2"/>
<proteinExistence type="predicted"/>
<reference evidence="4" key="1">
    <citation type="submission" date="2016-11" db="EMBL/GenBank/DDBJ databases">
        <authorList>
            <person name="Varghese N."/>
            <person name="Submissions S."/>
        </authorList>
    </citation>
    <scope>NUCLEOTIDE SEQUENCE [LARGE SCALE GENOMIC DNA]</scope>
    <source>
        <strain evidence="4">DSM 15285</strain>
    </source>
</reference>
<feature type="transmembrane region" description="Helical" evidence="1">
    <location>
        <begin position="9"/>
        <end position="26"/>
    </location>
</feature>
<keyword evidence="1" id="KW-0472">Membrane</keyword>
<feature type="transmembrane region" description="Helical" evidence="1">
    <location>
        <begin position="117"/>
        <end position="140"/>
    </location>
</feature>
<keyword evidence="1" id="KW-0812">Transmembrane</keyword>
<feature type="transmembrane region" description="Helical" evidence="1">
    <location>
        <begin position="152"/>
        <end position="183"/>
    </location>
</feature>
<keyword evidence="1" id="KW-1133">Transmembrane helix</keyword>
<dbReference type="RefSeq" id="WP_072723303.1">
    <property type="nucleotide sequence ID" value="NZ_FQXH01000006.1"/>
</dbReference>
<evidence type="ECO:0000256" key="1">
    <source>
        <dbReference type="SAM" id="Phobius"/>
    </source>
</evidence>
<organism evidence="3 4">
    <name type="scientific">Tepidibacter thalassicus DSM 15285</name>
    <dbReference type="NCBI Taxonomy" id="1123350"/>
    <lineage>
        <taxon>Bacteria</taxon>
        <taxon>Bacillati</taxon>
        <taxon>Bacillota</taxon>
        <taxon>Clostridia</taxon>
        <taxon>Peptostreptococcales</taxon>
        <taxon>Peptostreptococcaceae</taxon>
        <taxon>Tepidibacter</taxon>
    </lineage>
</organism>
<feature type="domain" description="CAAX prenyl protease 2/Lysostaphin resistance protein A-like" evidence="2">
    <location>
        <begin position="116"/>
        <end position="202"/>
    </location>
</feature>
<accession>A0A1M5PIC6</accession>
<name>A0A1M5PIC6_9FIRM</name>
<dbReference type="InterPro" id="IPR003675">
    <property type="entry name" value="Rce1/LyrA-like_dom"/>
</dbReference>
<evidence type="ECO:0000259" key="2">
    <source>
        <dbReference type="Pfam" id="PF02517"/>
    </source>
</evidence>
<feature type="transmembrane region" description="Helical" evidence="1">
    <location>
        <begin position="272"/>
        <end position="290"/>
    </location>
</feature>
<dbReference type="PANTHER" id="PTHR43592">
    <property type="entry name" value="CAAX AMINO TERMINAL PROTEASE"/>
    <property type="match status" value="1"/>
</dbReference>
<dbReference type="GO" id="GO:0004175">
    <property type="term" value="F:endopeptidase activity"/>
    <property type="evidence" value="ECO:0007669"/>
    <property type="project" value="UniProtKB-ARBA"/>
</dbReference>
<dbReference type="GO" id="GO:0080120">
    <property type="term" value="P:CAAX-box protein maturation"/>
    <property type="evidence" value="ECO:0007669"/>
    <property type="project" value="UniProtKB-ARBA"/>
</dbReference>
<dbReference type="Proteomes" id="UP000242520">
    <property type="component" value="Unassembled WGS sequence"/>
</dbReference>
<keyword evidence="4" id="KW-1185">Reference proteome</keyword>
<feature type="transmembrane region" description="Helical" evidence="1">
    <location>
        <begin position="228"/>
        <end position="252"/>
    </location>
</feature>
<protein>
    <recommendedName>
        <fullName evidence="2">CAAX prenyl protease 2/Lysostaphin resistance protein A-like domain-containing protein</fullName>
    </recommendedName>
</protein>
<dbReference type="AlphaFoldDB" id="A0A1M5PIC6"/>
<dbReference type="Pfam" id="PF02517">
    <property type="entry name" value="Rce1-like"/>
    <property type="match status" value="1"/>
</dbReference>
<sequence length="293" mass="34061">MKGSRVSNFIYLLLVVLFLTVGVYFQKKDINTGLIITEYLIVFLPALAFSFLFKKESIKEFLRFNKTNYKNIVLAVFITVFTYPIAVFGNLIIIFILNFFGLNDIPQVPLASNNIEYIWFLFLMGITPGICEETLFRGFFLRMNQYRGIKKSIVYTAFLFALFHFNIYNFIGPFVLGIVFGYMTLVTNSIYPSIVGHALNNSIAVTLGYFYLNKIENVSNISHEISNYIILFQLCFFGVLSVISFFIIRNLFKFMKGSSILCNRKNVERGKLFDYIPIIICIFVYIYIFFTFH</sequence>